<sequence>MKLFKTGFLFLLSISLFGQTLSPNIISNNPHIRYDHLNHIESEIKPYLDNKWLVGSSVIIVKDNQVVYYKGFGKADAATNKPMEANAIYRIMSQSKAITSLAIMQLFEQGKLSLDQKISFFIPEFKNPTVVKDFNPADSSYTTIPAKREITFRDLLTHTSGIDYADIGSNNMKAIYAKAKIPSGLGEFKESLLTKMKAMGKLPLAHQPGEKFTYGLNTDLLGCLVEIISGQTLEQYFHQHIFEPLGMKDTYFNLPAEKGSRMASVYTEDENHTVIPWSPTFRNINPNYPLQKKTYFSGGAGLVSTAYDYAIFLQMLLNKGLYNGKQIIGRRTAELMVSPQLAPGLMGDDNFALGFQLVGEKTANLKMRSKGSFSWGGYYGTTYWADPKENMIVLIMTQHTPNSHGELASKIENIIYGSLK</sequence>
<dbReference type="InterPro" id="IPR001466">
    <property type="entry name" value="Beta-lactam-related"/>
</dbReference>
<organism evidence="3 4">
    <name type="scientific">Sandaracinomonas limnophila</name>
    <dbReference type="NCBI Taxonomy" id="1862386"/>
    <lineage>
        <taxon>Bacteria</taxon>
        <taxon>Pseudomonadati</taxon>
        <taxon>Bacteroidota</taxon>
        <taxon>Cytophagia</taxon>
        <taxon>Cytophagales</taxon>
        <taxon>Flectobacillaceae</taxon>
        <taxon>Sandaracinomonas</taxon>
    </lineage>
</organism>
<dbReference type="OrthoDB" id="1522765at2"/>
<dbReference type="RefSeq" id="WP_127804796.1">
    <property type="nucleotide sequence ID" value="NZ_SACY01000004.1"/>
</dbReference>
<dbReference type="InterPro" id="IPR012338">
    <property type="entry name" value="Beta-lactam/transpept-like"/>
</dbReference>
<name>A0A437PPC8_9BACT</name>
<accession>A0A437PPC8</accession>
<dbReference type="PANTHER" id="PTHR43283:SF3">
    <property type="entry name" value="BETA-LACTAMASE FAMILY PROTEIN (AFU_ORTHOLOGUE AFUA_5G07500)"/>
    <property type="match status" value="1"/>
</dbReference>
<dbReference type="GO" id="GO:0016787">
    <property type="term" value="F:hydrolase activity"/>
    <property type="evidence" value="ECO:0007669"/>
    <property type="project" value="UniProtKB-KW"/>
</dbReference>
<dbReference type="Proteomes" id="UP000282832">
    <property type="component" value="Unassembled WGS sequence"/>
</dbReference>
<evidence type="ECO:0000256" key="1">
    <source>
        <dbReference type="SAM" id="SignalP"/>
    </source>
</evidence>
<protein>
    <submittedName>
        <fullName evidence="3">Class A beta-lactamase-related serine hydrolase</fullName>
    </submittedName>
</protein>
<reference evidence="3 4" key="1">
    <citation type="submission" date="2019-01" db="EMBL/GenBank/DDBJ databases">
        <authorList>
            <person name="Chen W.-M."/>
        </authorList>
    </citation>
    <scope>NUCLEOTIDE SEQUENCE [LARGE SCALE GENOMIC DNA]</scope>
    <source>
        <strain evidence="3 4">FSY-15</strain>
    </source>
</reference>
<feature type="signal peptide" evidence="1">
    <location>
        <begin position="1"/>
        <end position="18"/>
    </location>
</feature>
<feature type="chain" id="PRO_5018974143" evidence="1">
    <location>
        <begin position="19"/>
        <end position="420"/>
    </location>
</feature>
<evidence type="ECO:0000313" key="3">
    <source>
        <dbReference type="EMBL" id="RVU24178.1"/>
    </source>
</evidence>
<feature type="domain" description="Beta-lactamase-related" evidence="2">
    <location>
        <begin position="42"/>
        <end position="402"/>
    </location>
</feature>
<keyword evidence="4" id="KW-1185">Reference proteome</keyword>
<dbReference type="SUPFAM" id="SSF56601">
    <property type="entry name" value="beta-lactamase/transpeptidase-like"/>
    <property type="match status" value="1"/>
</dbReference>
<proteinExistence type="predicted"/>
<keyword evidence="1" id="KW-0732">Signal</keyword>
<gene>
    <name evidence="3" type="ORF">EOJ36_09650</name>
</gene>
<evidence type="ECO:0000259" key="2">
    <source>
        <dbReference type="Pfam" id="PF00144"/>
    </source>
</evidence>
<dbReference type="EMBL" id="SACY01000004">
    <property type="protein sequence ID" value="RVU24178.1"/>
    <property type="molecule type" value="Genomic_DNA"/>
</dbReference>
<dbReference type="AlphaFoldDB" id="A0A437PPC8"/>
<dbReference type="PANTHER" id="PTHR43283">
    <property type="entry name" value="BETA-LACTAMASE-RELATED"/>
    <property type="match status" value="1"/>
</dbReference>
<keyword evidence="3" id="KW-0378">Hydrolase</keyword>
<dbReference type="Pfam" id="PF00144">
    <property type="entry name" value="Beta-lactamase"/>
    <property type="match status" value="1"/>
</dbReference>
<comment type="caution">
    <text evidence="3">The sequence shown here is derived from an EMBL/GenBank/DDBJ whole genome shotgun (WGS) entry which is preliminary data.</text>
</comment>
<dbReference type="InterPro" id="IPR050789">
    <property type="entry name" value="Diverse_Enzym_Activities"/>
</dbReference>
<evidence type="ECO:0000313" key="4">
    <source>
        <dbReference type="Proteomes" id="UP000282832"/>
    </source>
</evidence>
<dbReference type="Gene3D" id="3.40.710.10">
    <property type="entry name" value="DD-peptidase/beta-lactamase superfamily"/>
    <property type="match status" value="1"/>
</dbReference>